<evidence type="ECO:0000256" key="2">
    <source>
        <dbReference type="ARBA" id="ARBA00022900"/>
    </source>
</evidence>
<dbReference type="AlphaFoldDB" id="A0A914X4V2"/>
<dbReference type="PROSITE" id="PS00010">
    <property type="entry name" value="ASX_HYDROXYL"/>
    <property type="match status" value="1"/>
</dbReference>
<evidence type="ECO:0000259" key="5">
    <source>
        <dbReference type="PROSITE" id="PS50026"/>
    </source>
</evidence>
<dbReference type="InterPro" id="IPR001881">
    <property type="entry name" value="EGF-like_Ca-bd_dom"/>
</dbReference>
<dbReference type="InterPro" id="IPR001846">
    <property type="entry name" value="VWF_type-D"/>
</dbReference>
<comment type="caution">
    <text evidence="4">Lacks conserved residue(s) required for the propagation of feature annotation.</text>
</comment>
<dbReference type="Pfam" id="PF07645">
    <property type="entry name" value="EGF_CA"/>
    <property type="match status" value="1"/>
</dbReference>
<dbReference type="SUPFAM" id="SSF56496">
    <property type="entry name" value="Fibrinogen C-terminal domain-like"/>
    <property type="match status" value="1"/>
</dbReference>
<reference evidence="9" key="1">
    <citation type="submission" date="2022-11" db="UniProtKB">
        <authorList>
            <consortium name="WormBaseParasite"/>
        </authorList>
    </citation>
    <scope>IDENTIFICATION</scope>
</reference>
<dbReference type="SMART" id="SM00179">
    <property type="entry name" value="EGF_CA"/>
    <property type="match status" value="2"/>
</dbReference>
<dbReference type="Pfam" id="PF00008">
    <property type="entry name" value="EGF"/>
    <property type="match status" value="1"/>
</dbReference>
<dbReference type="Pfam" id="PF00147">
    <property type="entry name" value="Fibrinogen_C"/>
    <property type="match status" value="1"/>
</dbReference>
<evidence type="ECO:0000313" key="8">
    <source>
        <dbReference type="Proteomes" id="UP000887566"/>
    </source>
</evidence>
<dbReference type="InterPro" id="IPR014716">
    <property type="entry name" value="Fibrinogen_a/b/g_C_1"/>
</dbReference>
<dbReference type="InterPro" id="IPR049883">
    <property type="entry name" value="NOTCH1_EGF-like"/>
</dbReference>
<dbReference type="InterPro" id="IPR000742">
    <property type="entry name" value="EGF"/>
</dbReference>
<dbReference type="GO" id="GO:0004867">
    <property type="term" value="F:serine-type endopeptidase inhibitor activity"/>
    <property type="evidence" value="ECO:0007669"/>
    <property type="project" value="UniProtKB-KW"/>
</dbReference>
<dbReference type="SMART" id="SM00186">
    <property type="entry name" value="FBG"/>
    <property type="match status" value="1"/>
</dbReference>
<dbReference type="SUPFAM" id="SSF57196">
    <property type="entry name" value="EGF/Laminin"/>
    <property type="match status" value="2"/>
</dbReference>
<organism evidence="8 9">
    <name type="scientific">Plectus sambesii</name>
    <dbReference type="NCBI Taxonomy" id="2011161"/>
    <lineage>
        <taxon>Eukaryota</taxon>
        <taxon>Metazoa</taxon>
        <taxon>Ecdysozoa</taxon>
        <taxon>Nematoda</taxon>
        <taxon>Chromadorea</taxon>
        <taxon>Plectida</taxon>
        <taxon>Plectina</taxon>
        <taxon>Plectoidea</taxon>
        <taxon>Plectidae</taxon>
        <taxon>Plectus</taxon>
    </lineage>
</organism>
<name>A0A914X4V2_9BILA</name>
<dbReference type="Pfam" id="PF01826">
    <property type="entry name" value="TIL"/>
    <property type="match status" value="1"/>
</dbReference>
<dbReference type="PANTHER" id="PTHR46160">
    <property type="entry name" value="ALPHA-TECTORIN-RELATED"/>
    <property type="match status" value="1"/>
</dbReference>
<proteinExistence type="predicted"/>
<dbReference type="InterPro" id="IPR052749">
    <property type="entry name" value="Alpha-tectorin"/>
</dbReference>
<evidence type="ECO:0000313" key="9">
    <source>
        <dbReference type="WBParaSite" id="PSAMB.scaffold66size88154.g1185.t1"/>
    </source>
</evidence>
<sequence>MGDCSKEDLKSVVIQLQQEVHEVKRKAIHDVMNCTECFSEPCQNGGTCVPLANYQYRCECPDDTTGANCETHLQCQSNSCGPNANCFVGQHRINCVCNAGFSGSDPFHTGCNLQVAQSCFSGDPHYGSFDGLAFDYQGTCKYVVSEPCGGAVLPGIPPFSVRARNVQIGTMVTGVEYAQLISDGTNIEVDRNQNVLVNGVQTSTPYFKGTQQDWTIRVDRSGGQTIISTNYYLQITFSFLSFCIKMPSGAPFNGPQTLCGLAGNIDRNCLNDMLLPNMTVIPAGGVCSQYPITTHQSSEVFGDSWILTNESSANCVPGIVMTNGTLGCSGQQFIDAGNTCQPIQNALLGTDVFAACQGLGADVINKAYTNCQFDVCAAPTQKCQIFTQFAHLCQMNLPGTSLDSWRANLTCPLQCNSPSETYSGCVSGCPATCYHQSEISNCSRPCVEGCACAPGYFLQDTECIPIETCGCFDGSSMHPANSEWNTNNCTQHNECHNGTISSDSFKCDNFATCTVVNQQEGCQCNVGFTGNGTSCSDINECLDDSVCSQDLNQGNCTNTVGSYYCTCHPNYEGNNCQSYLPRRHCADLFKYHNITTTGPNTIYPSFSFANNAAYSSLNVYCDMDVEGGGWTMFTGDGNSSIGKSYDEYVAGFGSALAINPDYWLGLDYLYGATQEFNTSLRIELFNCNSDEATDWTYPLFQVLDAANGYAAVSSLIGGFGTAGDGWGISQSAAPRFYAGENCNITIPGNTGNCCTIHGNTGWWYDDMMCGTANLNGVRYSCDYLLHTATSAEKYLAISWNFHTYYSSAKMLLRPAGFPDY</sequence>
<dbReference type="PROSITE" id="PS01186">
    <property type="entry name" value="EGF_2"/>
    <property type="match status" value="1"/>
</dbReference>
<dbReference type="Pfam" id="PF00094">
    <property type="entry name" value="VWD"/>
    <property type="match status" value="1"/>
</dbReference>
<dbReference type="PROSITE" id="PS00022">
    <property type="entry name" value="EGF_1"/>
    <property type="match status" value="2"/>
</dbReference>
<dbReference type="InterPro" id="IPR036056">
    <property type="entry name" value="Fibrinogen-like_C"/>
</dbReference>
<dbReference type="CDD" id="cd00054">
    <property type="entry name" value="EGF_CA"/>
    <property type="match status" value="2"/>
</dbReference>
<dbReference type="InterPro" id="IPR036084">
    <property type="entry name" value="Ser_inhib-like_sf"/>
</dbReference>
<dbReference type="InterPro" id="IPR000152">
    <property type="entry name" value="EGF-type_Asp/Asn_hydroxyl_site"/>
</dbReference>
<dbReference type="Proteomes" id="UP000887566">
    <property type="component" value="Unplaced"/>
</dbReference>
<protein>
    <submittedName>
        <fullName evidence="9">Uncharacterized protein</fullName>
    </submittedName>
</protein>
<keyword evidence="8" id="KW-1185">Reference proteome</keyword>
<dbReference type="SUPFAM" id="SSF57567">
    <property type="entry name" value="Serine protease inhibitors"/>
    <property type="match status" value="1"/>
</dbReference>
<evidence type="ECO:0000259" key="7">
    <source>
        <dbReference type="PROSITE" id="PS51406"/>
    </source>
</evidence>
<accession>A0A914X4V2</accession>
<evidence type="ECO:0000256" key="1">
    <source>
        <dbReference type="ARBA" id="ARBA00022536"/>
    </source>
</evidence>
<dbReference type="SMART" id="SM00216">
    <property type="entry name" value="VWD"/>
    <property type="match status" value="1"/>
</dbReference>
<keyword evidence="2" id="KW-0646">Protease inhibitor</keyword>
<feature type="domain" description="VWFD" evidence="6">
    <location>
        <begin position="116"/>
        <end position="316"/>
    </location>
</feature>
<evidence type="ECO:0000259" key="6">
    <source>
        <dbReference type="PROSITE" id="PS51233"/>
    </source>
</evidence>
<dbReference type="WBParaSite" id="PSAMB.scaffold66size88154.g1185.t1">
    <property type="protein sequence ID" value="PSAMB.scaffold66size88154.g1185.t1"/>
    <property type="gene ID" value="PSAMB.scaffold66size88154.g1185"/>
</dbReference>
<keyword evidence="2" id="KW-0722">Serine protease inhibitor</keyword>
<feature type="disulfide bond" evidence="4">
    <location>
        <begin position="567"/>
        <end position="576"/>
    </location>
</feature>
<feature type="domain" description="EGF-like" evidence="5">
    <location>
        <begin position="71"/>
        <end position="107"/>
    </location>
</feature>
<evidence type="ECO:0000256" key="3">
    <source>
        <dbReference type="ARBA" id="ARBA00023157"/>
    </source>
</evidence>
<dbReference type="PROSITE" id="PS51233">
    <property type="entry name" value="VWFD"/>
    <property type="match status" value="1"/>
</dbReference>
<dbReference type="Gene3D" id="2.10.25.10">
    <property type="entry name" value="Laminin"/>
    <property type="match status" value="4"/>
</dbReference>
<dbReference type="SMART" id="SM00181">
    <property type="entry name" value="EGF"/>
    <property type="match status" value="5"/>
</dbReference>
<dbReference type="PROSITE" id="PS50026">
    <property type="entry name" value="EGF_3"/>
    <property type="match status" value="3"/>
</dbReference>
<keyword evidence="1 4" id="KW-0245">EGF-like domain</keyword>
<dbReference type="Gene3D" id="3.90.215.10">
    <property type="entry name" value="Gamma Fibrinogen, chain A, domain 1"/>
    <property type="match status" value="1"/>
</dbReference>
<keyword evidence="3 4" id="KW-1015">Disulfide bond</keyword>
<dbReference type="InterPro" id="IPR002181">
    <property type="entry name" value="Fibrinogen_a/b/g_C_dom"/>
</dbReference>
<feature type="domain" description="EGF-like" evidence="5">
    <location>
        <begin position="537"/>
        <end position="577"/>
    </location>
</feature>
<dbReference type="InterPro" id="IPR002919">
    <property type="entry name" value="TIL_dom"/>
</dbReference>
<dbReference type="GO" id="GO:0005509">
    <property type="term" value="F:calcium ion binding"/>
    <property type="evidence" value="ECO:0007669"/>
    <property type="project" value="InterPro"/>
</dbReference>
<feature type="domain" description="Fibrinogen C-terminal" evidence="7">
    <location>
        <begin position="576"/>
        <end position="816"/>
    </location>
</feature>
<feature type="domain" description="EGF-like" evidence="5">
    <location>
        <begin position="33"/>
        <end position="70"/>
    </location>
</feature>
<dbReference type="PROSITE" id="PS51406">
    <property type="entry name" value="FIBRINOGEN_C_2"/>
    <property type="match status" value="1"/>
</dbReference>
<dbReference type="PANTHER" id="PTHR46160:SF9">
    <property type="entry name" value="PROTEIN PRY2-RELATED"/>
    <property type="match status" value="1"/>
</dbReference>
<evidence type="ECO:0000256" key="4">
    <source>
        <dbReference type="PROSITE-ProRule" id="PRU00076"/>
    </source>
</evidence>
<feature type="disulfide bond" evidence="4">
    <location>
        <begin position="60"/>
        <end position="69"/>
    </location>
</feature>
<dbReference type="CDD" id="cd19941">
    <property type="entry name" value="TIL"/>
    <property type="match status" value="1"/>
</dbReference>